<dbReference type="OrthoDB" id="37659at2759"/>
<keyword evidence="2" id="KW-1185">Reference proteome</keyword>
<organism evidence="1 2">
    <name type="scientific">Aspergillus coremiiformis</name>
    <dbReference type="NCBI Taxonomy" id="138285"/>
    <lineage>
        <taxon>Eukaryota</taxon>
        <taxon>Fungi</taxon>
        <taxon>Dikarya</taxon>
        <taxon>Ascomycota</taxon>
        <taxon>Pezizomycotina</taxon>
        <taxon>Eurotiomycetes</taxon>
        <taxon>Eurotiomycetidae</taxon>
        <taxon>Eurotiales</taxon>
        <taxon>Aspergillaceae</taxon>
        <taxon>Aspergillus</taxon>
        <taxon>Aspergillus subgen. Circumdati</taxon>
    </lineage>
</organism>
<dbReference type="AlphaFoldDB" id="A0A5N6Z530"/>
<evidence type="ECO:0000313" key="1">
    <source>
        <dbReference type="EMBL" id="KAE8352764.1"/>
    </source>
</evidence>
<accession>A0A5N6Z530</accession>
<sequence>MTKIHIAITTDSGIYKHWGIFLDSAKTILQVRGSDRRFRYEPEDRDARDLDGLDELIFLCDVDEEKTRRVRRVASMVPVRSEVHGWNCQDWVMEVLDRLEEEGFRYFYVRGKMEGLV</sequence>
<reference evidence="2" key="1">
    <citation type="submission" date="2019-04" db="EMBL/GenBank/DDBJ databases">
        <title>Friends and foes A comparative genomics studyof 23 Aspergillus species from section Flavi.</title>
        <authorList>
            <consortium name="DOE Joint Genome Institute"/>
            <person name="Kjaerbolling I."/>
            <person name="Vesth T."/>
            <person name="Frisvad J.C."/>
            <person name="Nybo J.L."/>
            <person name="Theobald S."/>
            <person name="Kildgaard S."/>
            <person name="Isbrandt T."/>
            <person name="Kuo A."/>
            <person name="Sato A."/>
            <person name="Lyhne E.K."/>
            <person name="Kogle M.E."/>
            <person name="Wiebenga A."/>
            <person name="Kun R.S."/>
            <person name="Lubbers R.J."/>
            <person name="Makela M.R."/>
            <person name="Barry K."/>
            <person name="Chovatia M."/>
            <person name="Clum A."/>
            <person name="Daum C."/>
            <person name="Haridas S."/>
            <person name="He G."/>
            <person name="LaButti K."/>
            <person name="Lipzen A."/>
            <person name="Mondo S."/>
            <person name="Riley R."/>
            <person name="Salamov A."/>
            <person name="Simmons B.A."/>
            <person name="Magnuson J.K."/>
            <person name="Henrissat B."/>
            <person name="Mortensen U.H."/>
            <person name="Larsen T.O."/>
            <person name="Devries R.P."/>
            <person name="Grigoriev I.V."/>
            <person name="Machida M."/>
            <person name="Baker S.E."/>
            <person name="Andersen M.R."/>
        </authorList>
    </citation>
    <scope>NUCLEOTIDE SEQUENCE [LARGE SCALE GENOMIC DNA]</scope>
    <source>
        <strain evidence="2">CBS 553.77</strain>
    </source>
</reference>
<evidence type="ECO:0000313" key="2">
    <source>
        <dbReference type="Proteomes" id="UP000327118"/>
    </source>
</evidence>
<dbReference type="EMBL" id="ML739119">
    <property type="protein sequence ID" value="KAE8352764.1"/>
    <property type="molecule type" value="Genomic_DNA"/>
</dbReference>
<dbReference type="InterPro" id="IPR046670">
    <property type="entry name" value="DUF6540"/>
</dbReference>
<name>A0A5N6Z530_9EURO</name>
<proteinExistence type="predicted"/>
<dbReference type="Proteomes" id="UP000327118">
    <property type="component" value="Unassembled WGS sequence"/>
</dbReference>
<gene>
    <name evidence="1" type="ORF">BDV28DRAFT_157606</name>
</gene>
<protein>
    <submittedName>
        <fullName evidence="1">Uncharacterized protein</fullName>
    </submittedName>
</protein>
<dbReference type="Pfam" id="PF20174">
    <property type="entry name" value="DUF6540"/>
    <property type="match status" value="1"/>
</dbReference>